<organism evidence="2 3">
    <name type="scientific">Deinococcus aluminii</name>
    <dbReference type="NCBI Taxonomy" id="1656885"/>
    <lineage>
        <taxon>Bacteria</taxon>
        <taxon>Thermotogati</taxon>
        <taxon>Deinococcota</taxon>
        <taxon>Deinococci</taxon>
        <taxon>Deinococcales</taxon>
        <taxon>Deinococcaceae</taxon>
        <taxon>Deinococcus</taxon>
    </lineage>
</organism>
<sequence>MKFLPTVLLLGTTFLLGSCSLPHVPAFNIATIDFRSAYRNELKGSVAMNVVVISDYVPSELSDQVKRVRFLVGNSAREGTAQGEPLGTVYFWQTSNSCRDLPQGDNISVSYEMLGADNAVLKKASLVVPKIQTCS</sequence>
<proteinExistence type="predicted"/>
<name>A0ABP9XJG0_9DEIO</name>
<feature type="chain" id="PRO_5045911983" description="Lipoprotein" evidence="1">
    <location>
        <begin position="18"/>
        <end position="135"/>
    </location>
</feature>
<protein>
    <recommendedName>
        <fullName evidence="4">Lipoprotein</fullName>
    </recommendedName>
</protein>
<dbReference type="PROSITE" id="PS51257">
    <property type="entry name" value="PROKAR_LIPOPROTEIN"/>
    <property type="match status" value="1"/>
</dbReference>
<evidence type="ECO:0000256" key="1">
    <source>
        <dbReference type="SAM" id="SignalP"/>
    </source>
</evidence>
<keyword evidence="3" id="KW-1185">Reference proteome</keyword>
<keyword evidence="1" id="KW-0732">Signal</keyword>
<accession>A0ABP9XJG0</accession>
<dbReference type="RefSeq" id="WP_345457043.1">
    <property type="nucleotide sequence ID" value="NZ_BAABRV010000010.1"/>
</dbReference>
<comment type="caution">
    <text evidence="2">The sequence shown here is derived from an EMBL/GenBank/DDBJ whole genome shotgun (WGS) entry which is preliminary data.</text>
</comment>
<gene>
    <name evidence="2" type="ORF">Dalu01_03247</name>
</gene>
<evidence type="ECO:0000313" key="2">
    <source>
        <dbReference type="EMBL" id="GAA5534833.1"/>
    </source>
</evidence>
<dbReference type="EMBL" id="BAABRV010000010">
    <property type="protein sequence ID" value="GAA5534833.1"/>
    <property type="molecule type" value="Genomic_DNA"/>
</dbReference>
<reference evidence="2 3" key="1">
    <citation type="submission" date="2024-02" db="EMBL/GenBank/DDBJ databases">
        <title>Deinococcus aluminii NBRC 112889.</title>
        <authorList>
            <person name="Ichikawa N."/>
            <person name="Katano-Makiyama Y."/>
            <person name="Hidaka K."/>
        </authorList>
    </citation>
    <scope>NUCLEOTIDE SEQUENCE [LARGE SCALE GENOMIC DNA]</scope>
    <source>
        <strain evidence="2 3">NBRC 112889</strain>
    </source>
</reference>
<dbReference type="Proteomes" id="UP001404956">
    <property type="component" value="Unassembled WGS sequence"/>
</dbReference>
<evidence type="ECO:0000313" key="3">
    <source>
        <dbReference type="Proteomes" id="UP001404956"/>
    </source>
</evidence>
<evidence type="ECO:0008006" key="4">
    <source>
        <dbReference type="Google" id="ProtNLM"/>
    </source>
</evidence>
<feature type="signal peptide" evidence="1">
    <location>
        <begin position="1"/>
        <end position="17"/>
    </location>
</feature>